<evidence type="ECO:0000256" key="2">
    <source>
        <dbReference type="SAM" id="SignalP"/>
    </source>
</evidence>
<evidence type="ECO:0000259" key="4">
    <source>
        <dbReference type="Pfam" id="PF18655"/>
    </source>
</evidence>
<protein>
    <submittedName>
        <fullName evidence="5">Isopeptide-forming domain-containing fimbrial protein</fullName>
    </submittedName>
</protein>
<feature type="domain" description="SHIRT" evidence="4">
    <location>
        <begin position="539"/>
        <end position="618"/>
    </location>
</feature>
<comment type="caution">
    <text evidence="5">The sequence shown here is derived from an EMBL/GenBank/DDBJ whole genome shotgun (WGS) entry which is preliminary data.</text>
</comment>
<feature type="transmembrane region" description="Helical" evidence="1">
    <location>
        <begin position="1048"/>
        <end position="1069"/>
    </location>
</feature>
<name>A0A9D1I204_9FIRM</name>
<accession>A0A9D1I204</accession>
<reference evidence="5" key="1">
    <citation type="submission" date="2020-10" db="EMBL/GenBank/DDBJ databases">
        <authorList>
            <person name="Gilroy R."/>
        </authorList>
    </citation>
    <scope>NUCLEOTIDE SEQUENCE</scope>
    <source>
        <strain evidence="5">ChiHcec3-6078</strain>
    </source>
</reference>
<feature type="domain" description="DUF11" evidence="3">
    <location>
        <begin position="412"/>
        <end position="525"/>
    </location>
</feature>
<organism evidence="5 6">
    <name type="scientific">Candidatus Allocopromorpha excrementigallinarum</name>
    <dbReference type="NCBI Taxonomy" id="2840742"/>
    <lineage>
        <taxon>Bacteria</taxon>
        <taxon>Bacillati</taxon>
        <taxon>Bacillota</taxon>
        <taxon>Clostridia</taxon>
        <taxon>Eubacteriales</taxon>
        <taxon>Eubacteriaceae</taxon>
        <taxon>Eubacteriaceae incertae sedis</taxon>
        <taxon>Candidatus Allocopromorpha</taxon>
    </lineage>
</organism>
<proteinExistence type="predicted"/>
<evidence type="ECO:0000259" key="3">
    <source>
        <dbReference type="Pfam" id="PF01345"/>
    </source>
</evidence>
<dbReference type="PANTHER" id="PTHR34819:SF3">
    <property type="entry name" value="CELL SURFACE PROTEIN"/>
    <property type="match status" value="1"/>
</dbReference>
<dbReference type="Proteomes" id="UP000824090">
    <property type="component" value="Unassembled WGS sequence"/>
</dbReference>
<dbReference type="InterPro" id="IPR026466">
    <property type="entry name" value="Fim_isopep_form_D2_dom"/>
</dbReference>
<dbReference type="Pfam" id="PF18655">
    <property type="entry name" value="SHIRT"/>
    <property type="match status" value="3"/>
</dbReference>
<evidence type="ECO:0000256" key="1">
    <source>
        <dbReference type="SAM" id="Phobius"/>
    </source>
</evidence>
<feature type="chain" id="PRO_5039259478" evidence="2">
    <location>
        <begin position="24"/>
        <end position="1077"/>
    </location>
</feature>
<keyword evidence="2" id="KW-0732">Signal</keyword>
<dbReference type="InterPro" id="IPR041030">
    <property type="entry name" value="SHIRT"/>
</dbReference>
<sequence>MRKGIILLILVIMVLCGAGSAEALTEEKIPTNNTVASPDTRLKTGLSNAVWEINPAYRSQVTYSGGSFYIPRDRTGASRTYTDLITVTYKDAGKINGRSIDVKMNIDKLVQTKELDSRTTDKGEFLKLWSEETSLSSYKMSGKGYKCTHTIDVSYEITYGDSGEIVEYPFFQAAVDIDTKQNVASVAEGFKQIRGYTRYYTYPACVLIRSGGGFYSPSQLETSGRDSWTKTGLYATTENGSFKSTHYLTNCRTEIYLFNQYAESLIDRPSLSVDSSRVYRQGEEILWEVKQRIGEFFVTVMSPYDLFSISDDIPGAVSYKSAEVTDEKGRNVTHLGTLKYDESKREVTFRFGEEFLRDKSVYDGSVYTMRIKTEAEAPREPVETVQNTARSEISGIIMETNLQAVTIEAPELSVQKTNTGKEYYRGERVTYKITFSQRTEGVTAENAALRDILPEGLRLDRETVSLTGLEEGEYTVKFEDNGYEINIERLEYGEYTLTYEAKVDAEDRAQTLTNTAVITASNAERKEHSSNIRVMEIPKFAVRYSFVSTDGSPLPQEVIELVPEDMTEYAGGTEVKAAAPEKDQVDGITGLWTFEGYDREKAVIEGENLLFTGAWKYTEYPAVLSVEKKASEGVYYHGDEITYTVDFAQELEGIEGKNVILKDRLPEGLELDEKSLLITGLEKDMYEAEITDNEILIKIPSLGFGEYSLIYKAEAATGQNAASLTNTAVLSADNGRETVTATETVDIQGRFGVEYDFRSADETPLPEAVERLVPEDKGWYRTGETAKAKEPEKTEVILDEGMWKFEGYETDEKTVEEENVSFSGSWRLSRPELSISKDHDRTKAYYSGDIAEYEIAFSQNTKGAYGLDVRIIDIIPEGERVLEDSIAIRGVEDYETRVTDKGFEIIIDRLEYGDYTLTYQCEINGPDREQTLVNTAEIKASNVENSQEALSGLTVLEIPKLVKYEFCSDNGKRLPLEVTALVPEDGDVYYRGDVVRAVRPEAESVKVTGGTWRFTGYDKEKKTVEDNVLFVGTWTYTMDIFSKTGDSILLPALFLTIMAIAAVSGALAAGGRKRDRR</sequence>
<dbReference type="InterPro" id="IPR051172">
    <property type="entry name" value="Chlamydia_OmcB"/>
</dbReference>
<dbReference type="NCBIfam" id="TIGR04226">
    <property type="entry name" value="RrgB_K2N_iso_D2"/>
    <property type="match status" value="1"/>
</dbReference>
<dbReference type="AlphaFoldDB" id="A0A9D1I204"/>
<gene>
    <name evidence="5" type="ORF">IAC50_07445</name>
</gene>
<dbReference type="Gene3D" id="2.60.40.740">
    <property type="match status" value="3"/>
</dbReference>
<dbReference type="InterPro" id="IPR008966">
    <property type="entry name" value="Adhesion_dom_sf"/>
</dbReference>
<evidence type="ECO:0000313" key="6">
    <source>
        <dbReference type="Proteomes" id="UP000824090"/>
    </source>
</evidence>
<keyword evidence="1" id="KW-1133">Transmembrane helix</keyword>
<dbReference type="InterPro" id="IPR001434">
    <property type="entry name" value="OmcB-like_DUF11"/>
</dbReference>
<evidence type="ECO:0000313" key="5">
    <source>
        <dbReference type="EMBL" id="HIU26307.1"/>
    </source>
</evidence>
<dbReference type="InterPro" id="IPR047589">
    <property type="entry name" value="DUF11_rpt"/>
</dbReference>
<feature type="signal peptide" evidence="2">
    <location>
        <begin position="1"/>
        <end position="23"/>
    </location>
</feature>
<dbReference type="NCBIfam" id="TIGR01451">
    <property type="entry name" value="B_ant_repeat"/>
    <property type="match status" value="1"/>
</dbReference>
<dbReference type="EMBL" id="DVMP01000137">
    <property type="protein sequence ID" value="HIU26307.1"/>
    <property type="molecule type" value="Genomic_DNA"/>
</dbReference>
<keyword evidence="1" id="KW-0472">Membrane</keyword>
<dbReference type="PANTHER" id="PTHR34819">
    <property type="entry name" value="LARGE CYSTEINE-RICH PERIPLASMIC PROTEIN OMCB"/>
    <property type="match status" value="1"/>
</dbReference>
<keyword evidence="1" id="KW-0812">Transmembrane</keyword>
<feature type="domain" description="SHIRT" evidence="4">
    <location>
        <begin position="751"/>
        <end position="827"/>
    </location>
</feature>
<dbReference type="SUPFAM" id="SSF49401">
    <property type="entry name" value="Bacterial adhesins"/>
    <property type="match status" value="3"/>
</dbReference>
<feature type="domain" description="SHIRT" evidence="4">
    <location>
        <begin position="962"/>
        <end position="1037"/>
    </location>
</feature>
<dbReference type="Pfam" id="PF01345">
    <property type="entry name" value="DUF11"/>
    <property type="match status" value="1"/>
</dbReference>
<reference evidence="5" key="2">
    <citation type="journal article" date="2021" name="PeerJ">
        <title>Extensive microbial diversity within the chicken gut microbiome revealed by metagenomics and culture.</title>
        <authorList>
            <person name="Gilroy R."/>
            <person name="Ravi A."/>
            <person name="Getino M."/>
            <person name="Pursley I."/>
            <person name="Horton D.L."/>
            <person name="Alikhan N.F."/>
            <person name="Baker D."/>
            <person name="Gharbi K."/>
            <person name="Hall N."/>
            <person name="Watson M."/>
            <person name="Adriaenssens E.M."/>
            <person name="Foster-Nyarko E."/>
            <person name="Jarju S."/>
            <person name="Secka A."/>
            <person name="Antonio M."/>
            <person name="Oren A."/>
            <person name="Chaudhuri R.R."/>
            <person name="La Ragione R."/>
            <person name="Hildebrand F."/>
            <person name="Pallen M.J."/>
        </authorList>
    </citation>
    <scope>NUCLEOTIDE SEQUENCE</scope>
    <source>
        <strain evidence="5">ChiHcec3-6078</strain>
    </source>
</reference>